<dbReference type="InterPro" id="IPR023797">
    <property type="entry name" value="RNA3'_phos_cyclase_dom"/>
</dbReference>
<dbReference type="PANTHER" id="PTHR11096:SF0">
    <property type="entry name" value="RNA 3'-TERMINAL PHOSPHATE CYCLASE"/>
    <property type="match status" value="1"/>
</dbReference>
<accession>A0A7T7XPZ9</accession>
<dbReference type="EMBL" id="CP067089">
    <property type="protein sequence ID" value="QQO10258.1"/>
    <property type="molecule type" value="Genomic_DNA"/>
</dbReference>
<dbReference type="AlphaFoldDB" id="A0A7T7XPZ9"/>
<protein>
    <recommendedName>
        <fullName evidence="5">RNA 3'-terminal phosphate cyclase</fullName>
        <ecNumber evidence="5">6.5.1.4</ecNumber>
    </recommendedName>
</protein>
<name>A0A7T7XPZ9_9SPIR</name>
<dbReference type="Pfam" id="PF01137">
    <property type="entry name" value="RTC"/>
    <property type="match status" value="1"/>
</dbReference>
<dbReference type="SUPFAM" id="SSF55205">
    <property type="entry name" value="EPT/RTPC-like"/>
    <property type="match status" value="1"/>
</dbReference>
<dbReference type="EC" id="6.5.1.4" evidence="5"/>
<evidence type="ECO:0000256" key="1">
    <source>
        <dbReference type="ARBA" id="ARBA00009206"/>
    </source>
</evidence>
<evidence type="ECO:0000313" key="9">
    <source>
        <dbReference type="Proteomes" id="UP000595917"/>
    </source>
</evidence>
<dbReference type="GO" id="GO:0006396">
    <property type="term" value="P:RNA processing"/>
    <property type="evidence" value="ECO:0007669"/>
    <property type="project" value="UniProtKB-UniRule"/>
</dbReference>
<dbReference type="InterPro" id="IPR013792">
    <property type="entry name" value="RNA3'P_cycl/enolpyr_Trfase_a/b"/>
</dbReference>
<dbReference type="NCBIfam" id="NF003246">
    <property type="entry name" value="PRK04204.1-2"/>
    <property type="match status" value="1"/>
</dbReference>
<dbReference type="NCBIfam" id="TIGR03399">
    <property type="entry name" value="RNA_3prim_cycl"/>
    <property type="match status" value="1"/>
</dbReference>
<dbReference type="Pfam" id="PF05189">
    <property type="entry name" value="RTC_insert"/>
    <property type="match status" value="1"/>
</dbReference>
<evidence type="ECO:0000256" key="5">
    <source>
        <dbReference type="NCBIfam" id="TIGR03399"/>
    </source>
</evidence>
<reference evidence="8" key="1">
    <citation type="submission" date="2021-01" db="EMBL/GenBank/DDBJ databases">
        <title>Description of Breznakiella homolactica.</title>
        <authorList>
            <person name="Song Y."/>
            <person name="Brune A."/>
        </authorList>
    </citation>
    <scope>NUCLEOTIDE SEQUENCE</scope>
    <source>
        <strain evidence="8">RmG30</strain>
    </source>
</reference>
<proteinExistence type="inferred from homology"/>
<dbReference type="InterPro" id="IPR000228">
    <property type="entry name" value="RNA3'_term_phos_cyc"/>
</dbReference>
<dbReference type="InterPro" id="IPR017770">
    <property type="entry name" value="RNA3'_term_phos_cyc_type_1"/>
</dbReference>
<comment type="similarity">
    <text evidence="1">Belongs to the RNA 3'-terminal cyclase family. Type 1 subfamily.</text>
</comment>
<comment type="catalytic activity">
    <reaction evidence="4">
        <text>a 3'-end 3'-phospho-ribonucleotide-RNA + ATP = a 3'-end 2',3'-cyclophospho-ribonucleotide-RNA + AMP + diphosphate</text>
        <dbReference type="Rhea" id="RHEA:23976"/>
        <dbReference type="Rhea" id="RHEA-COMP:10463"/>
        <dbReference type="Rhea" id="RHEA-COMP:10464"/>
        <dbReference type="ChEBI" id="CHEBI:30616"/>
        <dbReference type="ChEBI" id="CHEBI:33019"/>
        <dbReference type="ChEBI" id="CHEBI:83062"/>
        <dbReference type="ChEBI" id="CHEBI:83064"/>
        <dbReference type="ChEBI" id="CHEBI:456215"/>
        <dbReference type="EC" id="6.5.1.4"/>
    </reaction>
</comment>
<keyword evidence="3" id="KW-0547">Nucleotide-binding</keyword>
<dbReference type="Gene3D" id="3.30.360.20">
    <property type="entry name" value="RNA 3'-terminal phosphate cyclase, insert domain"/>
    <property type="match status" value="1"/>
</dbReference>
<dbReference type="GO" id="GO:0000166">
    <property type="term" value="F:nucleotide binding"/>
    <property type="evidence" value="ECO:0007669"/>
    <property type="project" value="UniProtKB-KW"/>
</dbReference>
<dbReference type="GO" id="GO:0003963">
    <property type="term" value="F:RNA-3'-phosphate cyclase activity"/>
    <property type="evidence" value="ECO:0007669"/>
    <property type="project" value="UniProtKB-UniRule"/>
</dbReference>
<evidence type="ECO:0000259" key="6">
    <source>
        <dbReference type="Pfam" id="PF01137"/>
    </source>
</evidence>
<dbReference type="KEGG" id="bhc:JFL75_04885"/>
<keyword evidence="9" id="KW-1185">Reference proteome</keyword>
<dbReference type="SUPFAM" id="SSF52913">
    <property type="entry name" value="RNA 3'-terminal phosphate cyclase, RPTC, insert domain"/>
    <property type="match status" value="1"/>
</dbReference>
<dbReference type="RefSeq" id="WP_215627562.1">
    <property type="nucleotide sequence ID" value="NZ_CP067089.2"/>
</dbReference>
<evidence type="ECO:0000313" key="8">
    <source>
        <dbReference type="EMBL" id="QQO10258.1"/>
    </source>
</evidence>
<dbReference type="InterPro" id="IPR013791">
    <property type="entry name" value="RNA3'-term_phos_cycl_insert"/>
</dbReference>
<dbReference type="InterPro" id="IPR037136">
    <property type="entry name" value="RNA3'_phos_cyclase_dom_sf"/>
</dbReference>
<dbReference type="PIRSF" id="PIRSF005378">
    <property type="entry name" value="RNA3'_term_phos_cycl_euk"/>
    <property type="match status" value="1"/>
</dbReference>
<dbReference type="InterPro" id="IPR036553">
    <property type="entry name" value="RPTC_insert"/>
</dbReference>
<keyword evidence="2 8" id="KW-0436">Ligase</keyword>
<evidence type="ECO:0000256" key="3">
    <source>
        <dbReference type="ARBA" id="ARBA00022741"/>
    </source>
</evidence>
<evidence type="ECO:0000256" key="2">
    <source>
        <dbReference type="ARBA" id="ARBA00022598"/>
    </source>
</evidence>
<feature type="domain" description="RNA 3'-terminal phosphate cyclase insert" evidence="7">
    <location>
        <begin position="194"/>
        <end position="282"/>
    </location>
</feature>
<dbReference type="Proteomes" id="UP000595917">
    <property type="component" value="Chromosome"/>
</dbReference>
<feature type="domain" description="RNA 3'-terminal phosphate cyclase" evidence="6">
    <location>
        <begin position="18"/>
        <end position="333"/>
    </location>
</feature>
<dbReference type="Gene3D" id="3.65.10.20">
    <property type="entry name" value="RNA 3'-terminal phosphate cyclase domain"/>
    <property type="match status" value="1"/>
</dbReference>
<sequence>MKDKYETAPDIIIDGSRGEGGGQILRTALALSAITGRSFRIVNIRAGRNRPGLLRQHLACVLAARDICGAELRGAELGSGELTFIPGPIRPGTYSWSVGSAGSTSLVLQTVLFPLLSAPGDSSVCIEGGTHNGMAPPFQFLDWSFRPMLESLGFGFSLALDRYGFYPAGGGNVRSEIRGTPRRDVPRAEWTKREITGMAVYAWSSGIPERIGRAEAAAVAEALEIPRERCFAQMVSSPGPGNAVSAVLDLEDGQLVFTEFGKTGLPLEKVAAGCVRQVRRYLASGARAEEHLQDQLLLPLSLGSGGCFTATEPSGHTKTNMEIIRCFLPVQFETKPVRENCWEITVLPENQGERK</sequence>
<evidence type="ECO:0000256" key="4">
    <source>
        <dbReference type="ARBA" id="ARBA00024481"/>
    </source>
</evidence>
<dbReference type="PANTHER" id="PTHR11096">
    <property type="entry name" value="RNA 3' TERMINAL PHOSPHATE CYCLASE"/>
    <property type="match status" value="1"/>
</dbReference>
<evidence type="ECO:0000259" key="7">
    <source>
        <dbReference type="Pfam" id="PF05189"/>
    </source>
</evidence>
<organism evidence="8 9">
    <name type="scientific">Breznakiella homolactica</name>
    <dbReference type="NCBI Taxonomy" id="2798577"/>
    <lineage>
        <taxon>Bacteria</taxon>
        <taxon>Pseudomonadati</taxon>
        <taxon>Spirochaetota</taxon>
        <taxon>Spirochaetia</taxon>
        <taxon>Spirochaetales</taxon>
        <taxon>Breznakiellaceae</taxon>
        <taxon>Breznakiella</taxon>
    </lineage>
</organism>
<gene>
    <name evidence="8" type="ORF">JFL75_04885</name>
</gene>